<name>Q39UL1_GEOMG</name>
<dbReference type="Pfam" id="PF13432">
    <property type="entry name" value="TPR_16"/>
    <property type="match status" value="1"/>
</dbReference>
<dbReference type="Proteomes" id="UP000007073">
    <property type="component" value="Chromosome"/>
</dbReference>
<reference evidence="1 2" key="2">
    <citation type="journal article" date="2009" name="BMC Microbiol.">
        <title>The genome sequence of Geobacter metallireducens: features of metabolism, physiology and regulation common and dissimilar to Geobacter sulfurreducens.</title>
        <authorList>
            <person name="Aklujkar M."/>
            <person name="Krushkal J."/>
            <person name="DiBartolo G."/>
            <person name="Lapidus A."/>
            <person name="Land M.L."/>
            <person name="Lovley D.R."/>
        </authorList>
    </citation>
    <scope>NUCLEOTIDE SEQUENCE [LARGE SCALE GENOMIC DNA]</scope>
    <source>
        <strain evidence="2">ATCC 53774 / DSM 7210 / GS-15</strain>
    </source>
</reference>
<evidence type="ECO:0000313" key="2">
    <source>
        <dbReference type="Proteomes" id="UP000007073"/>
    </source>
</evidence>
<dbReference type="EMBL" id="CP000148">
    <property type="protein sequence ID" value="ABB32063.1"/>
    <property type="molecule type" value="Genomic_DNA"/>
</dbReference>
<dbReference type="InterPro" id="IPR002885">
    <property type="entry name" value="PPR_rpt"/>
</dbReference>
<dbReference type="SUPFAM" id="SSF48452">
    <property type="entry name" value="TPR-like"/>
    <property type="match status" value="1"/>
</dbReference>
<gene>
    <name evidence="1" type="ordered locus">Gmet_1834</name>
</gene>
<dbReference type="AlphaFoldDB" id="Q39UL1"/>
<dbReference type="STRING" id="269799.Gmet_1834"/>
<dbReference type="HOGENOM" id="CLU_818262_0_0_7"/>
<proteinExistence type="predicted"/>
<evidence type="ECO:0000313" key="1">
    <source>
        <dbReference type="EMBL" id="ABB32063.1"/>
    </source>
</evidence>
<keyword evidence="2" id="KW-1185">Reference proteome</keyword>
<reference evidence="1 2" key="1">
    <citation type="submission" date="2005-10" db="EMBL/GenBank/DDBJ databases">
        <title>Complete sequence of Geobacter metallireducens GS-15.</title>
        <authorList>
            <consortium name="US DOE Joint Genome Institute"/>
            <person name="Copeland A."/>
            <person name="Lucas S."/>
            <person name="Lapidus A."/>
            <person name="Barry K."/>
            <person name="Detter J.C."/>
            <person name="Glavina T."/>
            <person name="Hammon N."/>
            <person name="Israni S."/>
            <person name="Pitluck S."/>
            <person name="Di Bartolo G."/>
            <person name="Chain P."/>
            <person name="Schmutz J."/>
            <person name="Larimer F."/>
            <person name="Land M."/>
            <person name="Kyrpides N."/>
            <person name="Ivanova N."/>
            <person name="Richardson P."/>
        </authorList>
    </citation>
    <scope>NUCLEOTIDE SEQUENCE [LARGE SCALE GENOMIC DNA]</scope>
    <source>
        <strain evidence="2">ATCC 53774 / DSM 7210 / GS-15</strain>
    </source>
</reference>
<dbReference type="InterPro" id="IPR011990">
    <property type="entry name" value="TPR-like_helical_dom_sf"/>
</dbReference>
<dbReference type="Gene3D" id="1.25.40.10">
    <property type="entry name" value="Tetratricopeptide repeat domain"/>
    <property type="match status" value="1"/>
</dbReference>
<dbReference type="PROSITE" id="PS51375">
    <property type="entry name" value="PPR"/>
    <property type="match status" value="1"/>
</dbReference>
<dbReference type="eggNOG" id="COG0457">
    <property type="taxonomic scope" value="Bacteria"/>
</dbReference>
<accession>Q39UL1</accession>
<organism evidence="1 2">
    <name type="scientific">Geobacter metallireducens (strain ATCC 53774 / DSM 7210 / GS-15)</name>
    <dbReference type="NCBI Taxonomy" id="269799"/>
    <lineage>
        <taxon>Bacteria</taxon>
        <taxon>Pseudomonadati</taxon>
        <taxon>Thermodesulfobacteriota</taxon>
        <taxon>Desulfuromonadia</taxon>
        <taxon>Geobacterales</taxon>
        <taxon>Geobacteraceae</taxon>
        <taxon>Geobacter</taxon>
    </lineage>
</organism>
<protein>
    <recommendedName>
        <fullName evidence="3">TPR domain protein</fullName>
    </recommendedName>
</protein>
<sequence length="339" mass="37245">MFFSKLFRKDAASCLEKGEKLLAAGRFAEARLSLEDALERLDAHSPEGATTAAVIREKMVVAGNRLAEMNLQEAEHCLKSGEFAKAEEHLNLTLDLADDVTIRDKAVKSFALLEKQIPHVHHHEKKGGCGGCGGSTSQHSENIELEDDGLNDMDRFELLVRPLPGDLPERYADLGEEFAGGYLAAHGGDQMTAEKVFERLLASGESDILLYELAILSHQGGDGRRCETLLRRALALNDTNPLCNLSLVQLLTENGRFTEAVPLLERMVERDILPDQAGMFLGEIYRVQGESDRAIAQFSQLLSTPLKREAAERLVGLLETTGRSQEAALVAKQYLKGCC</sequence>
<dbReference type="KEGG" id="gme:Gmet_1834"/>
<evidence type="ECO:0008006" key="3">
    <source>
        <dbReference type="Google" id="ProtNLM"/>
    </source>
</evidence>